<dbReference type="EMBL" id="JAJEQR010000086">
    <property type="protein sequence ID" value="MCC2232677.1"/>
    <property type="molecule type" value="Genomic_DNA"/>
</dbReference>
<name>A0AAE3EDI5_9FIRM</name>
<dbReference type="Gene3D" id="2.60.40.1080">
    <property type="match status" value="2"/>
</dbReference>
<keyword evidence="3" id="KW-0812">Transmembrane</keyword>
<dbReference type="CDD" id="cd00688">
    <property type="entry name" value="ISOPREN_C2_like"/>
    <property type="match status" value="1"/>
</dbReference>
<organism evidence="6 7">
    <name type="scientific">Hominifimenecus microfluidus</name>
    <dbReference type="NCBI Taxonomy" id="2885348"/>
    <lineage>
        <taxon>Bacteria</taxon>
        <taxon>Bacillati</taxon>
        <taxon>Bacillota</taxon>
        <taxon>Clostridia</taxon>
        <taxon>Lachnospirales</taxon>
        <taxon>Lachnospiraceae</taxon>
        <taxon>Hominifimenecus</taxon>
    </lineage>
</organism>
<evidence type="ECO:0000259" key="5">
    <source>
        <dbReference type="Pfam" id="PF14478"/>
    </source>
</evidence>
<feature type="coiled-coil region" evidence="1">
    <location>
        <begin position="1992"/>
        <end position="2019"/>
    </location>
</feature>
<proteinExistence type="predicted"/>
<feature type="domain" description="Transcobalamin-like C-terminal" evidence="5">
    <location>
        <begin position="1687"/>
        <end position="1722"/>
    </location>
</feature>
<feature type="chain" id="PRO_5042147037" evidence="4">
    <location>
        <begin position="27"/>
        <end position="2287"/>
    </location>
</feature>
<sequence length="2287" mass="245704">MKKKMKRILAAVVTFVMLLGSLPVYAAGGDAERTGNDESASFWLQEYDLNSGLETDKAWYPDESGLIEVPLLDRTTKNNSPLQSYTEYGIALKDVNGLDAYNLYLDFNGIRENSDYDYSTTNYGTFGISADLKAALDSALSQQGSAEFKIEYKGATYTVRLLNEHDQGEQPEEPDQTEAVQHVIELINAIGEVTKESDDAINAAREAYDSLTSEEQGQVSNYDVLEAAEEAYKALLGGVVEIYDENGLREIAADGNYRLMSDIELTAPWTPVSGFAGTLDGNGHVISGLQISGAGFFFSTEKGAVIQNLGLEGTVNHPGYSPAGALVGRANGSTTITGCYTNVAVTADSMEHVGGIVGEARAACVIENCYSLGTLTGGTSFAYAGGIIGRNGSAETTVSNCYTTAAKAVGYSDAAPGSNNYCASGDDAYASQIPKDMDEFLSALNNGGDAYKAGDAGGLGYPVLSWQGAAISDDEAAAAAVEALIDAIGEVTAESGDAIDAARKAYDALTDGQKALVSNYETLTAAEEAYAALDEEPQSSVKVYYVLPDGDPQEVQAGDTVYIAPEYASGQVQLYYEGVPAEESSMTGMRFGDSNFYRVGNSLYFTDAAVSSKVDVVHYNSSYQVDKVYFSFALIREDPDIAKDPSVTYHQDSENRSITLDNGYRFAIPVGDTGKFSYQNVADASEWVSSNPEVAEVQSAGTLTAVGAGETKVSLNNAEGEAIYSYTVEVADLKVYYENSDTGEKTEIENGSTFTIPTSGSGKVVMEGYTPGAGKMTIWDVLDEESWNKGVGVGTYTGDITVTSPDTVEVALKGSKSPYLTGTYDFILFRFKLQAVAYEIEELRVNINDETVADGGKWTLEGSASVELAISGKYQGTEKFVSLSRADYEIQGNDRMEISVYDSGTYVEFTEPGEGDLIITYGEGKTHTIHMESTYVPIESMKLELPKTFPLHRLNYALGNGDNYQGLQQNILNAALTVTPANASYIHDVQWSSSDETIGEWWNTFENGIIGHNAGTITVTASVQDGENPVSASDDVTFYWEHPIEKLEAGEDELTIQVGEQASLPIVYTPQQPSQALITWTQEGDGEVEVTRGVNSEYDWFSNTNYYVTGVKEGTVTITGTPAAAAEGTSPSVTFTIHVGSGGEKPVLPDTTELVSTWKASIQKYYEGSEPSWTYGMEWNIIALERAGIDMGVDKEAYLASVKEELADEYGDLTADGKPTDLERTALAMYALGLDPRNIEMEDGSTVDLIQWILDSERISEGANEAAYALLAVDANAVNIPEGSRWNRDTLVEELLSYQADDGSFVLSKPVSGTGSIDMTAMSLQALSRYTDREDVQAAVDKALDYLKRNINMGDYGMVESNDQVILTLLMLGIAPSDDDSGFTSWGANIFTATDEYRIESGGFAHTKGGAVNEMATQQTLLAVAAWERFAAGENDIYDMTDVMGGEEPEEAQAVIDLIDQIGTVTLENREAIEAARNAYDALTEEQQSYVTNYSVLTAAEAELKALEEQAADQAAADAVTEQINSLPAADALTLEDKAAVEAAREAYEALTDAQKQYVTEETVTALEELENRIQELEDAEEPEQAYVTVAIEKFTIGQGYLVEPVLVEITEGESTAQILDRVLGENGLRYDNTGSVDSSFYLSWILDEAGSLTAEFPEISLKHAEEQGIKITNPRRRATLGEFDYTNHQSGWMYTLNNDMPNVGMSDTEPKDGDVIRIRFTAMKGDLCSGNGYVDDPFVPNVNGDSITKLLAEFNGREDKEELLEYANVQKAYEGAVAAISDITCEQTAVDAAEQALRDAIANPSNPEEPQIPEEAQAVIDLIEEIGTVTLDSREAIEAARNAYDALTEEQQSYVTNYSVLTAAEAELKALEEQAADQAAADAVTEQINSLPAADALTLEDKAAVEAAREAYEALTGNQKALVTEETVQKLANLEAKIAELTDDAEAAAEVEQEIVSLPSAEELTLEDAPAVKTANAHYEALTDEQKSLISADIVEKLQKAVEQMAILEEQAADQAAADAVTEQINSLPAADTLTLADKAAVEAAREAYEALTDAQKQYVTEETMAVLEKCENRIQELESAENPDGPDVTPTPTPDEEVTLTYQNYPISVTGKGLSGWELRLEALTASDSDVKLMQKEITSKEALIRLYSAALYKDGQEVQPEGEITLNIQVGEKYNGKTLKVLHVADGKVETLTGTVTEGVLKVTVSTLGKFVTVVDASTVSTGDTGNGSGSGTGSSTAGGAAGTGSVQTGDETDLLPYVSALILAVGAGIVLAVFSRKRSTAEK</sequence>
<evidence type="ECO:0000256" key="3">
    <source>
        <dbReference type="SAM" id="Phobius"/>
    </source>
</evidence>
<feature type="signal peptide" evidence="4">
    <location>
        <begin position="1"/>
        <end position="26"/>
    </location>
</feature>
<gene>
    <name evidence="6" type="ORF">LKD81_17050</name>
</gene>
<feature type="compositionally biased region" description="Low complexity" evidence="2">
    <location>
        <begin position="2237"/>
        <end position="2250"/>
    </location>
</feature>
<keyword evidence="7" id="KW-1185">Reference proteome</keyword>
<dbReference type="Proteomes" id="UP001198182">
    <property type="component" value="Unassembled WGS sequence"/>
</dbReference>
<feature type="coiled-coil region" evidence="1">
    <location>
        <begin position="1473"/>
        <end position="1517"/>
    </location>
</feature>
<keyword evidence="4" id="KW-0732">Signal</keyword>
<dbReference type="RefSeq" id="WP_308455064.1">
    <property type="nucleotide sequence ID" value="NZ_JAJEQR010000086.1"/>
</dbReference>
<dbReference type="InterPro" id="IPR027954">
    <property type="entry name" value="Transcobalamin-like_C"/>
</dbReference>
<evidence type="ECO:0000256" key="2">
    <source>
        <dbReference type="SAM" id="MobiDB-lite"/>
    </source>
</evidence>
<dbReference type="Gene3D" id="2.160.20.110">
    <property type="match status" value="1"/>
</dbReference>
<evidence type="ECO:0000313" key="7">
    <source>
        <dbReference type="Proteomes" id="UP001198182"/>
    </source>
</evidence>
<feature type="coiled-coil region" evidence="1">
    <location>
        <begin position="1925"/>
        <end position="1952"/>
    </location>
</feature>
<dbReference type="SUPFAM" id="SSF49373">
    <property type="entry name" value="Invasin/intimin cell-adhesion fragments"/>
    <property type="match status" value="1"/>
</dbReference>
<dbReference type="InterPro" id="IPR008964">
    <property type="entry name" value="Invasin/intimin_cell_adhesion"/>
</dbReference>
<keyword evidence="1" id="KW-0175">Coiled coil</keyword>
<evidence type="ECO:0000313" key="6">
    <source>
        <dbReference type="EMBL" id="MCC2232677.1"/>
    </source>
</evidence>
<protein>
    <submittedName>
        <fullName evidence="6">DUF4430 domain-containing protein</fullName>
    </submittedName>
</protein>
<dbReference type="Pfam" id="PF14478">
    <property type="entry name" value="DUF4430"/>
    <property type="match status" value="1"/>
</dbReference>
<evidence type="ECO:0000256" key="4">
    <source>
        <dbReference type="SAM" id="SignalP"/>
    </source>
</evidence>
<dbReference type="Gene3D" id="1.50.10.20">
    <property type="match status" value="1"/>
</dbReference>
<accession>A0AAE3EDI5</accession>
<keyword evidence="3" id="KW-1133">Transmembrane helix</keyword>
<evidence type="ECO:0000256" key="1">
    <source>
        <dbReference type="SAM" id="Coils"/>
    </source>
</evidence>
<feature type="coiled-coil region" evidence="1">
    <location>
        <begin position="1838"/>
        <end position="1882"/>
    </location>
</feature>
<keyword evidence="3" id="KW-0472">Membrane</keyword>
<comment type="caution">
    <text evidence="6">The sequence shown here is derived from an EMBL/GenBank/DDBJ whole genome shotgun (WGS) entry which is preliminary data.</text>
</comment>
<feature type="region of interest" description="Disordered" evidence="2">
    <location>
        <begin position="2225"/>
        <end position="2250"/>
    </location>
</feature>
<feature type="transmembrane region" description="Helical" evidence="3">
    <location>
        <begin position="2258"/>
        <end position="2278"/>
    </location>
</feature>
<dbReference type="SUPFAM" id="SSF48239">
    <property type="entry name" value="Terpenoid cyclases/Protein prenyltransferases"/>
    <property type="match status" value="1"/>
</dbReference>
<reference evidence="6" key="1">
    <citation type="submission" date="2021-10" db="EMBL/GenBank/DDBJ databases">
        <title>Anaerobic single-cell dispensing facilitates the cultivation of human gut bacteria.</title>
        <authorList>
            <person name="Afrizal A."/>
        </authorList>
    </citation>
    <scope>NUCLEOTIDE SEQUENCE</scope>
    <source>
        <strain evidence="6">CLA-AA-H215</strain>
    </source>
</reference>
<dbReference type="InterPro" id="IPR008930">
    <property type="entry name" value="Terpenoid_cyclase/PrenylTrfase"/>
</dbReference>
<feature type="coiled-coil region" evidence="1">
    <location>
        <begin position="1560"/>
        <end position="1587"/>
    </location>
</feature>